<dbReference type="PANTHER" id="PTHR43767">
    <property type="entry name" value="LONG-CHAIN-FATTY-ACID--COA LIGASE"/>
    <property type="match status" value="1"/>
</dbReference>
<reference evidence="6" key="1">
    <citation type="journal article" date="2021" name="Proc. Natl. Acad. Sci. U.S.A.">
        <title>Global biogeography of chemosynthetic symbionts reveals both localized and globally distributed symbiont groups. .</title>
        <authorList>
            <person name="Osvatic J.T."/>
            <person name="Wilkins L.G.E."/>
            <person name="Leibrecht L."/>
            <person name="Leray M."/>
            <person name="Zauner S."/>
            <person name="Polzin J."/>
            <person name="Camacho Y."/>
            <person name="Gros O."/>
            <person name="van Gils J.A."/>
            <person name="Eisen J.A."/>
            <person name="Petersen J.M."/>
            <person name="Yuen B."/>
        </authorList>
    </citation>
    <scope>NUCLEOTIDE SEQUENCE</scope>
    <source>
        <strain evidence="6">MAGL173</strain>
    </source>
</reference>
<dbReference type="InterPro" id="IPR020846">
    <property type="entry name" value="MFS_dom"/>
</dbReference>
<dbReference type="GO" id="GO:0016746">
    <property type="term" value="F:acyltransferase activity"/>
    <property type="evidence" value="ECO:0007669"/>
    <property type="project" value="InterPro"/>
</dbReference>
<feature type="domain" description="Major facilitator superfamily (MFS) profile" evidence="5">
    <location>
        <begin position="10"/>
        <end position="417"/>
    </location>
</feature>
<dbReference type="GO" id="GO:0016878">
    <property type="term" value="F:acid-thiol ligase activity"/>
    <property type="evidence" value="ECO:0007669"/>
    <property type="project" value="UniProtKB-ARBA"/>
</dbReference>
<feature type="transmembrane region" description="Helical" evidence="4">
    <location>
        <begin position="142"/>
        <end position="161"/>
    </location>
</feature>
<dbReference type="NCBIfam" id="NF006386">
    <property type="entry name" value="PRK08633.1"/>
    <property type="match status" value="1"/>
</dbReference>
<dbReference type="InterPro" id="IPR000873">
    <property type="entry name" value="AMP-dep_synth/lig_dom"/>
</dbReference>
<dbReference type="EMBL" id="JAEPDI010000001">
    <property type="protein sequence ID" value="MCG7937987.1"/>
    <property type="molecule type" value="Genomic_DNA"/>
</dbReference>
<feature type="transmembrane region" description="Helical" evidence="4">
    <location>
        <begin position="239"/>
        <end position="261"/>
    </location>
</feature>
<dbReference type="Gene3D" id="3.40.50.12780">
    <property type="entry name" value="N-terminal domain of ligase-like"/>
    <property type="match status" value="1"/>
</dbReference>
<evidence type="ECO:0000256" key="4">
    <source>
        <dbReference type="SAM" id="Phobius"/>
    </source>
</evidence>
<feature type="transmembrane region" description="Helical" evidence="4">
    <location>
        <begin position="304"/>
        <end position="322"/>
    </location>
</feature>
<dbReference type="GO" id="GO:0022857">
    <property type="term" value="F:transmembrane transporter activity"/>
    <property type="evidence" value="ECO:0007669"/>
    <property type="project" value="InterPro"/>
</dbReference>
<dbReference type="PANTHER" id="PTHR43767:SF1">
    <property type="entry name" value="NONRIBOSOMAL PEPTIDE SYNTHASE PES1 (EUROFUNG)-RELATED"/>
    <property type="match status" value="1"/>
</dbReference>
<evidence type="ECO:0000259" key="5">
    <source>
        <dbReference type="PROSITE" id="PS50850"/>
    </source>
</evidence>
<feature type="transmembrane region" description="Helical" evidence="4">
    <location>
        <begin position="273"/>
        <end position="292"/>
    </location>
</feature>
<gene>
    <name evidence="6" type="ORF">JAZ04_03900</name>
</gene>
<organism evidence="6 7">
    <name type="scientific">Candidatus Thiodiazotropha lotti</name>
    <dbReference type="NCBI Taxonomy" id="2792787"/>
    <lineage>
        <taxon>Bacteria</taxon>
        <taxon>Pseudomonadati</taxon>
        <taxon>Pseudomonadota</taxon>
        <taxon>Gammaproteobacteria</taxon>
        <taxon>Chromatiales</taxon>
        <taxon>Sedimenticolaceae</taxon>
        <taxon>Candidatus Thiodiazotropha</taxon>
    </lineage>
</organism>
<feature type="transmembrane region" description="Helical" evidence="4">
    <location>
        <begin position="104"/>
        <end position="122"/>
    </location>
</feature>
<feature type="transmembrane region" description="Helical" evidence="4">
    <location>
        <begin position="43"/>
        <end position="69"/>
    </location>
</feature>
<keyword evidence="3 4" id="KW-0472">Membrane</keyword>
<feature type="transmembrane region" description="Helical" evidence="4">
    <location>
        <begin position="362"/>
        <end position="385"/>
    </location>
</feature>
<evidence type="ECO:0000256" key="3">
    <source>
        <dbReference type="ARBA" id="ARBA00023136"/>
    </source>
</evidence>
<dbReference type="CDD" id="cd07989">
    <property type="entry name" value="LPLAT_AGPAT-like"/>
    <property type="match status" value="1"/>
</dbReference>
<sequence>MDKLSRINGFIPYLLVAFINAFVDLGHKIIIQNSVFKIYDGELQIILTAIVNGLILLPALMLFTPAGFISDRYRKPKVMRVSAVAAVLLTLVITASYYAGWFEVAFFMTFLLAVQSAFYSPAKYGYIKELAGKSQLATANGAVQAVTIAAILMGVFIFSWLFETGLKGVEYQGGREILQQIAPLGWLLVACSLVELWLTFRLPATTKPVETEFDWKRYGKGRYLRENLKALTEKRGIRLSIVGLATFWGISQVLLAAFPAYAKEALAQDNTVIIQGILACSGIGIALGSILAARLSRRHIETGLIPLGALGVVVGVALIPLLQTNLALALDFIFIGTAGGLFIVPLNALIQFHAPQQRLGTILAGNNWVHNLVMLAFLILTVMFAQQGGDSVGLFHLLTIVALVGTLYTVYQLPHSLVRFTIARLFAGRYRIVIEGFEHLPAEGGVLMLGNHISWLDWAIIQIASPRPVRFVMHRGIYKRWYLKPLMDMAGVIPIAGGTSSHKALQKINQLLSAGEVVCLFPEGAISSSGQLGRFKRGFEKAVEGVEATILPFYLRGLWGSRFSRANEGLKRLHNHWARREIILAFGKPMPIESKAHEVKQRVFDLSITTWQRYTEKLQPIHHAWIDRVKRQGRRLCLADAVGDTELSGYKALTGAIAFSRLIGQRSPEQNIGLLLPTSSAGIITNMAVLLQGKTLVNLNYTANLVALNGAVDQAGLRSIYTSRRFLRKLEQRGIDLQPILDRVKVYYLEDLKDEISSLNKLMTLFAVRILPAWMIRRLFSRGIDAESTAAILFSSGSEGLPKGVMLSHRNIMANSRQVSDLLDTRLEDRVVASLPLFHAFGLTVTALMPLVEGLPAITHADPTDVLNIAKAVARHKATVMCATSTFLRLFNRNRKIDSVMLASLRVVVAGAEKLQPEIRDAFSLKFNKPIYEGYGATETTPVASVNIPNRLHPNSIQAEVGNKPGTVGQPLPGGSFRVVDPDTLSPLPAGEDGLILFGGSQVMLGYLNDPTKTDEVIVQLDGIRWYKTGDKGHLDKDGFLTIVDRYSRFAKIGGEMVSLGAVESAISQRLSDDVEVLATTLPDSMKGEQVVLLFSGEMDNIELKSLIHSVGLKPLMLPAKLIKVVQIPKLGSGKSDFSAARQIALEFAGG</sequence>
<dbReference type="AlphaFoldDB" id="A0A9E4K270"/>
<keyword evidence="2 4" id="KW-1133">Transmembrane helix</keyword>
<dbReference type="Pfam" id="PF07690">
    <property type="entry name" value="MFS_1"/>
    <property type="match status" value="1"/>
</dbReference>
<dbReference type="InterPro" id="IPR020845">
    <property type="entry name" value="AMP-binding_CS"/>
</dbReference>
<dbReference type="SUPFAM" id="SSF103473">
    <property type="entry name" value="MFS general substrate transporter"/>
    <property type="match status" value="1"/>
</dbReference>
<evidence type="ECO:0000256" key="1">
    <source>
        <dbReference type="ARBA" id="ARBA00022692"/>
    </source>
</evidence>
<dbReference type="InterPro" id="IPR050237">
    <property type="entry name" value="ATP-dep_AMP-bd_enzyme"/>
</dbReference>
<evidence type="ECO:0000313" key="6">
    <source>
        <dbReference type="EMBL" id="MCG7937987.1"/>
    </source>
</evidence>
<dbReference type="Gene3D" id="3.30.300.30">
    <property type="match status" value="1"/>
</dbReference>
<comment type="caution">
    <text evidence="6">The sequence shown here is derived from an EMBL/GenBank/DDBJ whole genome shotgun (WGS) entry which is preliminary data.</text>
</comment>
<dbReference type="SUPFAM" id="SSF56801">
    <property type="entry name" value="Acetyl-CoA synthetase-like"/>
    <property type="match status" value="1"/>
</dbReference>
<dbReference type="Proteomes" id="UP000886687">
    <property type="component" value="Unassembled WGS sequence"/>
</dbReference>
<dbReference type="Pfam" id="PF00501">
    <property type="entry name" value="AMP-binding"/>
    <property type="match status" value="1"/>
</dbReference>
<dbReference type="CDD" id="cd06173">
    <property type="entry name" value="MFS_MefA_like"/>
    <property type="match status" value="1"/>
</dbReference>
<dbReference type="InterPro" id="IPR036259">
    <property type="entry name" value="MFS_trans_sf"/>
</dbReference>
<dbReference type="Pfam" id="PF01553">
    <property type="entry name" value="Acyltransferase"/>
    <property type="match status" value="1"/>
</dbReference>
<accession>A0A9E4K270</accession>
<dbReference type="InterPro" id="IPR042099">
    <property type="entry name" value="ANL_N_sf"/>
</dbReference>
<dbReference type="SMART" id="SM00563">
    <property type="entry name" value="PlsC"/>
    <property type="match status" value="1"/>
</dbReference>
<dbReference type="PROSITE" id="PS50850">
    <property type="entry name" value="MFS"/>
    <property type="match status" value="1"/>
</dbReference>
<evidence type="ECO:0000256" key="2">
    <source>
        <dbReference type="ARBA" id="ARBA00022989"/>
    </source>
</evidence>
<feature type="transmembrane region" description="Helical" evidence="4">
    <location>
        <begin position="181"/>
        <end position="200"/>
    </location>
</feature>
<protein>
    <submittedName>
        <fullName evidence="6">Acyl-[ACP]--phospholipid O-acyltransferase</fullName>
    </submittedName>
</protein>
<dbReference type="InterPro" id="IPR045851">
    <property type="entry name" value="AMP-bd_C_sf"/>
</dbReference>
<dbReference type="PROSITE" id="PS00455">
    <property type="entry name" value="AMP_BINDING"/>
    <property type="match status" value="1"/>
</dbReference>
<dbReference type="Gene3D" id="1.20.1250.20">
    <property type="entry name" value="MFS general substrate transporter like domains"/>
    <property type="match status" value="1"/>
</dbReference>
<feature type="transmembrane region" description="Helical" evidence="4">
    <location>
        <begin position="81"/>
        <end position="98"/>
    </location>
</feature>
<proteinExistence type="predicted"/>
<dbReference type="InterPro" id="IPR002123">
    <property type="entry name" value="Plipid/glycerol_acylTrfase"/>
</dbReference>
<keyword evidence="1 4" id="KW-0812">Transmembrane</keyword>
<feature type="transmembrane region" description="Helical" evidence="4">
    <location>
        <begin position="328"/>
        <end position="350"/>
    </location>
</feature>
<dbReference type="SUPFAM" id="SSF69593">
    <property type="entry name" value="Glycerol-3-phosphate (1)-acyltransferase"/>
    <property type="match status" value="1"/>
</dbReference>
<evidence type="ECO:0000313" key="7">
    <source>
        <dbReference type="Proteomes" id="UP000886687"/>
    </source>
</evidence>
<dbReference type="InterPro" id="IPR011701">
    <property type="entry name" value="MFS"/>
</dbReference>
<name>A0A9E4K270_9GAMM</name>
<feature type="transmembrane region" description="Helical" evidence="4">
    <location>
        <begin position="12"/>
        <end position="31"/>
    </location>
</feature>